<dbReference type="InterPro" id="IPR021255">
    <property type="entry name" value="DUF2807"/>
</dbReference>
<sequence length="254" mass="28843">MTIMMKRLSILLILPLLFWACDSEKAWDCIQDSGELVQQEYNVPLFKKIQVWERVQLIIQQGNTQTVRVQTGANLINEVQVVVEDSTLKVSDRNSCNYVRDYGITKVFVSSPDIREIRNSSGLTVESLGTLGFNELALISDDPETLEIYHHDGDFDLDLDVVLLRVQSNGLSKFYLRGKAQYLGIRFDDGDPRLEGADLIVNNVNLFQRSTNKIIVNPQISIKGQIRGLGDVIALNRPPIVEVEEFFRGRLIFQ</sequence>
<dbReference type="KEGG" id="aue:C5O00_08380"/>
<feature type="domain" description="Putative auto-transporter adhesin head GIN" evidence="2">
    <location>
        <begin position="46"/>
        <end position="238"/>
    </location>
</feature>
<evidence type="ECO:0000313" key="4">
    <source>
        <dbReference type="Proteomes" id="UP000238442"/>
    </source>
</evidence>
<evidence type="ECO:0000256" key="1">
    <source>
        <dbReference type="SAM" id="SignalP"/>
    </source>
</evidence>
<keyword evidence="1" id="KW-0732">Signal</keyword>
<accession>A0A2S0HWY1</accession>
<dbReference type="EMBL" id="CP027062">
    <property type="protein sequence ID" value="AVI51191.1"/>
    <property type="molecule type" value="Genomic_DNA"/>
</dbReference>
<dbReference type="AlphaFoldDB" id="A0A2S0HWY1"/>
<dbReference type="Gene3D" id="2.160.20.120">
    <property type="match status" value="1"/>
</dbReference>
<protein>
    <submittedName>
        <fullName evidence="3">DUF2807 domain-containing protein</fullName>
    </submittedName>
</protein>
<reference evidence="3 4" key="1">
    <citation type="submission" date="2018-02" db="EMBL/GenBank/DDBJ databases">
        <title>Genomic analysis of the strain RR4-38 isolated from a seawater recirculating aquaculture system.</title>
        <authorList>
            <person name="Kim Y.-S."/>
            <person name="Jang Y.H."/>
            <person name="Kim K.-H."/>
        </authorList>
    </citation>
    <scope>NUCLEOTIDE SEQUENCE [LARGE SCALE GENOMIC DNA]</scope>
    <source>
        <strain evidence="3 4">RR4-38</strain>
    </source>
</reference>
<feature type="signal peptide" evidence="1">
    <location>
        <begin position="1"/>
        <end position="20"/>
    </location>
</feature>
<dbReference type="Pfam" id="PF10988">
    <property type="entry name" value="DUF2807"/>
    <property type="match status" value="1"/>
</dbReference>
<evidence type="ECO:0000259" key="2">
    <source>
        <dbReference type="Pfam" id="PF10988"/>
    </source>
</evidence>
<keyword evidence="4" id="KW-1185">Reference proteome</keyword>
<dbReference type="Proteomes" id="UP000238442">
    <property type="component" value="Chromosome"/>
</dbReference>
<proteinExistence type="predicted"/>
<feature type="chain" id="PRO_5015429005" evidence="1">
    <location>
        <begin position="21"/>
        <end position="254"/>
    </location>
</feature>
<name>A0A2S0HWY1_9FLAO</name>
<gene>
    <name evidence="3" type="ORF">C5O00_08380</name>
</gene>
<evidence type="ECO:0000313" key="3">
    <source>
        <dbReference type="EMBL" id="AVI51191.1"/>
    </source>
</evidence>
<organism evidence="3 4">
    <name type="scientific">Pukyongia salina</name>
    <dbReference type="NCBI Taxonomy" id="2094025"/>
    <lineage>
        <taxon>Bacteria</taxon>
        <taxon>Pseudomonadati</taxon>
        <taxon>Bacteroidota</taxon>
        <taxon>Flavobacteriia</taxon>
        <taxon>Flavobacteriales</taxon>
        <taxon>Flavobacteriaceae</taxon>
        <taxon>Pukyongia</taxon>
    </lineage>
</organism>